<keyword evidence="6" id="KW-1185">Reference proteome</keyword>
<dbReference type="PANTHER" id="PTHR24173:SF74">
    <property type="entry name" value="ANKYRIN REPEAT DOMAIN-CONTAINING PROTEIN 16"/>
    <property type="match status" value="1"/>
</dbReference>
<gene>
    <name evidence="5" type="ORF">ACFQ2S_24625</name>
</gene>
<dbReference type="InterPro" id="IPR036770">
    <property type="entry name" value="Ankyrin_rpt-contain_sf"/>
</dbReference>
<feature type="repeat" description="ANK" evidence="3">
    <location>
        <begin position="360"/>
        <end position="409"/>
    </location>
</feature>
<feature type="transmembrane region" description="Helical" evidence="4">
    <location>
        <begin position="12"/>
        <end position="34"/>
    </location>
</feature>
<name>A0ABW3IYE3_9RHOB</name>
<dbReference type="PROSITE" id="PS50088">
    <property type="entry name" value="ANK_REPEAT"/>
    <property type="match status" value="6"/>
</dbReference>
<dbReference type="PROSITE" id="PS50297">
    <property type="entry name" value="ANK_REP_REGION"/>
    <property type="match status" value="5"/>
</dbReference>
<feature type="transmembrane region" description="Helical" evidence="4">
    <location>
        <begin position="93"/>
        <end position="115"/>
    </location>
</feature>
<keyword evidence="4" id="KW-1133">Transmembrane helix</keyword>
<keyword evidence="4" id="KW-0812">Transmembrane</keyword>
<protein>
    <submittedName>
        <fullName evidence="5">Ankyrin repeat domain-containing protein</fullName>
    </submittedName>
</protein>
<dbReference type="RefSeq" id="WP_386079352.1">
    <property type="nucleotide sequence ID" value="NZ_JBHTJT010000060.1"/>
</dbReference>
<evidence type="ECO:0000256" key="2">
    <source>
        <dbReference type="ARBA" id="ARBA00023043"/>
    </source>
</evidence>
<dbReference type="Gene3D" id="1.25.40.20">
    <property type="entry name" value="Ankyrin repeat-containing domain"/>
    <property type="match status" value="3"/>
</dbReference>
<evidence type="ECO:0000256" key="4">
    <source>
        <dbReference type="SAM" id="Phobius"/>
    </source>
</evidence>
<dbReference type="Proteomes" id="UP001597108">
    <property type="component" value="Unassembled WGS sequence"/>
</dbReference>
<evidence type="ECO:0000256" key="3">
    <source>
        <dbReference type="PROSITE-ProRule" id="PRU00023"/>
    </source>
</evidence>
<keyword evidence="4" id="KW-0472">Membrane</keyword>
<dbReference type="PANTHER" id="PTHR24173">
    <property type="entry name" value="ANKYRIN REPEAT CONTAINING"/>
    <property type="match status" value="1"/>
</dbReference>
<proteinExistence type="predicted"/>
<feature type="repeat" description="ANK" evidence="3">
    <location>
        <begin position="189"/>
        <end position="221"/>
    </location>
</feature>
<feature type="repeat" description="ANK" evidence="3">
    <location>
        <begin position="290"/>
        <end position="323"/>
    </location>
</feature>
<evidence type="ECO:0000256" key="1">
    <source>
        <dbReference type="ARBA" id="ARBA00022737"/>
    </source>
</evidence>
<keyword evidence="1" id="KW-0677">Repeat</keyword>
<feature type="repeat" description="ANK" evidence="3">
    <location>
        <begin position="331"/>
        <end position="359"/>
    </location>
</feature>
<feature type="transmembrane region" description="Helical" evidence="4">
    <location>
        <begin position="127"/>
        <end position="150"/>
    </location>
</feature>
<feature type="repeat" description="ANK" evidence="3">
    <location>
        <begin position="256"/>
        <end position="289"/>
    </location>
</feature>
<evidence type="ECO:0000313" key="6">
    <source>
        <dbReference type="Proteomes" id="UP001597108"/>
    </source>
</evidence>
<evidence type="ECO:0000313" key="5">
    <source>
        <dbReference type="EMBL" id="MFD0982825.1"/>
    </source>
</evidence>
<keyword evidence="2 3" id="KW-0040">ANK repeat</keyword>
<dbReference type="SMART" id="SM00248">
    <property type="entry name" value="ANK"/>
    <property type="match status" value="7"/>
</dbReference>
<dbReference type="Pfam" id="PF00023">
    <property type="entry name" value="Ank"/>
    <property type="match status" value="1"/>
</dbReference>
<reference evidence="6" key="1">
    <citation type="journal article" date="2019" name="Int. J. Syst. Evol. Microbiol.">
        <title>The Global Catalogue of Microorganisms (GCM) 10K type strain sequencing project: providing services to taxonomists for standard genome sequencing and annotation.</title>
        <authorList>
            <consortium name="The Broad Institute Genomics Platform"/>
            <consortium name="The Broad Institute Genome Sequencing Center for Infectious Disease"/>
            <person name="Wu L."/>
            <person name="Ma J."/>
        </authorList>
    </citation>
    <scope>NUCLEOTIDE SEQUENCE [LARGE SCALE GENOMIC DNA]</scope>
    <source>
        <strain evidence="6">CCUG 60524</strain>
    </source>
</reference>
<feature type="transmembrane region" description="Helical" evidence="4">
    <location>
        <begin position="68"/>
        <end position="87"/>
    </location>
</feature>
<sequence>MKQRWGMTVASFLVGALTPVVWSVVWFFGAAIGGRPDQSVIGFLSVVLGMTAASSALNFLLAWIAVRVFGFVKALWFFIGLVSLHLVGGSGSAFGLSTIFIILTFPALGTVALLGQQRPSGKPAPLFSGRSANAILAACIATFAVVQINYEPRQYTKLHFLVDDSPPDLRAIERTIADGADVHARAPGYGYTALHRAAASDSAEVVRLLLDAGADIMVLDDLGNTPLHDAASRSASVEVIRELIEAGADIHATNEAGWTPLHRAAFGKNEPEILQVLLDAGCDPNALDEGGFTPLHEAAGRKNSAPLIVALVKAGAKIDLRSKRERGLVAPIHRAAQYSTADAVAALIDAGADVRVRDAEGQTPLHYAASRYLHFRSTVKPADTERLEEDALIIQELIRAGADPNAQDDLGNTPLDLALASHKKSIVPDALRSLGAEPSEPGG</sequence>
<dbReference type="InterPro" id="IPR002110">
    <property type="entry name" value="Ankyrin_rpt"/>
</dbReference>
<organism evidence="5 6">
    <name type="scientific">Tropicimonas aquimaris</name>
    <dbReference type="NCBI Taxonomy" id="914152"/>
    <lineage>
        <taxon>Bacteria</taxon>
        <taxon>Pseudomonadati</taxon>
        <taxon>Pseudomonadota</taxon>
        <taxon>Alphaproteobacteria</taxon>
        <taxon>Rhodobacterales</taxon>
        <taxon>Roseobacteraceae</taxon>
        <taxon>Tropicimonas</taxon>
    </lineage>
</organism>
<feature type="transmembrane region" description="Helical" evidence="4">
    <location>
        <begin position="40"/>
        <end position="61"/>
    </location>
</feature>
<dbReference type="EMBL" id="JBHTJT010000060">
    <property type="protein sequence ID" value="MFD0982825.1"/>
    <property type="molecule type" value="Genomic_DNA"/>
</dbReference>
<accession>A0ABW3IYE3</accession>
<dbReference type="PRINTS" id="PR01415">
    <property type="entry name" value="ANKYRIN"/>
</dbReference>
<feature type="repeat" description="ANK" evidence="3">
    <location>
        <begin position="222"/>
        <end position="255"/>
    </location>
</feature>
<dbReference type="SUPFAM" id="SSF48403">
    <property type="entry name" value="Ankyrin repeat"/>
    <property type="match status" value="1"/>
</dbReference>
<dbReference type="Pfam" id="PF12796">
    <property type="entry name" value="Ank_2"/>
    <property type="match status" value="2"/>
</dbReference>
<comment type="caution">
    <text evidence="5">The sequence shown here is derived from an EMBL/GenBank/DDBJ whole genome shotgun (WGS) entry which is preliminary data.</text>
</comment>